<evidence type="ECO:0000259" key="9">
    <source>
        <dbReference type="Pfam" id="PF13231"/>
    </source>
</evidence>
<gene>
    <name evidence="10" type="ORF">HNR13_000623</name>
</gene>
<evidence type="ECO:0000256" key="8">
    <source>
        <dbReference type="SAM" id="Phobius"/>
    </source>
</evidence>
<dbReference type="GO" id="GO:0016763">
    <property type="term" value="F:pentosyltransferase activity"/>
    <property type="evidence" value="ECO:0007669"/>
    <property type="project" value="TreeGrafter"/>
</dbReference>
<dbReference type="PANTHER" id="PTHR33908">
    <property type="entry name" value="MANNOSYLTRANSFERASE YKCB-RELATED"/>
    <property type="match status" value="1"/>
</dbReference>
<evidence type="ECO:0000256" key="1">
    <source>
        <dbReference type="ARBA" id="ARBA00004651"/>
    </source>
</evidence>
<evidence type="ECO:0000313" key="11">
    <source>
        <dbReference type="Proteomes" id="UP000578352"/>
    </source>
</evidence>
<evidence type="ECO:0000313" key="10">
    <source>
        <dbReference type="EMBL" id="NYJ22336.1"/>
    </source>
</evidence>
<keyword evidence="3" id="KW-0328">Glycosyltransferase</keyword>
<feature type="transmembrane region" description="Helical" evidence="8">
    <location>
        <begin position="308"/>
        <end position="327"/>
    </location>
</feature>
<feature type="transmembrane region" description="Helical" evidence="8">
    <location>
        <begin position="333"/>
        <end position="354"/>
    </location>
</feature>
<dbReference type="PANTHER" id="PTHR33908:SF3">
    <property type="entry name" value="UNDECAPRENYL PHOSPHATE-ALPHA-4-AMINO-4-DEOXY-L-ARABINOSE ARABINOSYL TRANSFERASE"/>
    <property type="match status" value="1"/>
</dbReference>
<evidence type="ECO:0000256" key="2">
    <source>
        <dbReference type="ARBA" id="ARBA00022475"/>
    </source>
</evidence>
<dbReference type="Proteomes" id="UP000578352">
    <property type="component" value="Unassembled WGS sequence"/>
</dbReference>
<dbReference type="InterPro" id="IPR050297">
    <property type="entry name" value="LipidA_mod_glycosyltrf_83"/>
</dbReference>
<feature type="transmembrane region" description="Helical" evidence="8">
    <location>
        <begin position="366"/>
        <end position="389"/>
    </location>
</feature>
<dbReference type="EMBL" id="JACCFL010000001">
    <property type="protein sequence ID" value="NYJ22336.1"/>
    <property type="molecule type" value="Genomic_DNA"/>
</dbReference>
<feature type="transmembrane region" description="Helical" evidence="8">
    <location>
        <begin position="216"/>
        <end position="238"/>
    </location>
</feature>
<protein>
    <submittedName>
        <fullName evidence="10">4-amino-4-deoxy-L-arabinose transferase-like glycosyltransferase</fullName>
    </submittedName>
</protein>
<feature type="transmembrane region" description="Helical" evidence="8">
    <location>
        <begin position="176"/>
        <end position="209"/>
    </location>
</feature>
<evidence type="ECO:0000256" key="7">
    <source>
        <dbReference type="ARBA" id="ARBA00023136"/>
    </source>
</evidence>
<sequence length="491" mass="53418">MTTAEATREATPEKRQGILDRTAVRWGAFALVFLWGLYQAVWNIATATPNADEPQYVLVGRLYLSGDVAANHEQPPTAKYLFGAVQFVFGEGMLAPRVLVGVLTVLAGLIIFLWMRPELGWMPALVPTAFWLLLPRGVWGTYEFRLDRFAVLEPVMVFFAIAAMAAAWQWHRGRSVLWLALAGVSMGLSVTSKPSTIVMLPAFVVLILARRRLKDILIALAVSVAALLVTAFVAYLAIGLVPGVTDLVKFQAAQNAVGHLIDFAGTATAHPPWWANLYFAWHGFGPVTAVVLVAGTLAAFFDRERRWLVVYLTVALAPLVIFYLFVARNALPSYYYAWAWALCCLAGIGVAWLLRRHRGAALTAVLRTAGYGLLALALVAAAGTSALVWNDGPTEFGRVDSTLRSLGIDHGMVLVSGVAPWEPNESIGDRATTDPTAHCIVAVATKDSPRSPIAPEVTGYIAEHRANLRHLMLNDVSFYVFDTTTAAANCR</sequence>
<feature type="transmembrane region" description="Helical" evidence="8">
    <location>
        <begin position="151"/>
        <end position="170"/>
    </location>
</feature>
<dbReference type="Pfam" id="PF13231">
    <property type="entry name" value="PMT_2"/>
    <property type="match status" value="1"/>
</dbReference>
<name>A0A853CNB3_9MICO</name>
<dbReference type="AlphaFoldDB" id="A0A853CNB3"/>
<comment type="subcellular location">
    <subcellularLocation>
        <location evidence="1">Cell membrane</location>
        <topology evidence="1">Multi-pass membrane protein</topology>
    </subcellularLocation>
</comment>
<feature type="transmembrane region" description="Helical" evidence="8">
    <location>
        <begin position="279"/>
        <end position="301"/>
    </location>
</feature>
<dbReference type="GO" id="GO:0009103">
    <property type="term" value="P:lipopolysaccharide biosynthetic process"/>
    <property type="evidence" value="ECO:0007669"/>
    <property type="project" value="UniProtKB-ARBA"/>
</dbReference>
<evidence type="ECO:0000256" key="5">
    <source>
        <dbReference type="ARBA" id="ARBA00022692"/>
    </source>
</evidence>
<feature type="domain" description="Glycosyltransferase RgtA/B/C/D-like" evidence="9">
    <location>
        <begin position="74"/>
        <end position="231"/>
    </location>
</feature>
<dbReference type="GO" id="GO:0005886">
    <property type="term" value="C:plasma membrane"/>
    <property type="evidence" value="ECO:0007669"/>
    <property type="project" value="UniProtKB-SubCell"/>
</dbReference>
<feature type="transmembrane region" description="Helical" evidence="8">
    <location>
        <begin position="98"/>
        <end position="115"/>
    </location>
</feature>
<dbReference type="RefSeq" id="WP_179604393.1">
    <property type="nucleotide sequence ID" value="NZ_BAABEH010000001.1"/>
</dbReference>
<keyword evidence="6 8" id="KW-1133">Transmembrane helix</keyword>
<organism evidence="10 11">
    <name type="scientific">Leifsonia shinshuensis</name>
    <dbReference type="NCBI Taxonomy" id="150026"/>
    <lineage>
        <taxon>Bacteria</taxon>
        <taxon>Bacillati</taxon>
        <taxon>Actinomycetota</taxon>
        <taxon>Actinomycetes</taxon>
        <taxon>Micrococcales</taxon>
        <taxon>Microbacteriaceae</taxon>
        <taxon>Leifsonia</taxon>
    </lineage>
</organism>
<keyword evidence="2" id="KW-1003">Cell membrane</keyword>
<keyword evidence="5 8" id="KW-0812">Transmembrane</keyword>
<keyword evidence="4 10" id="KW-0808">Transferase</keyword>
<dbReference type="InterPro" id="IPR038731">
    <property type="entry name" value="RgtA/B/C-like"/>
</dbReference>
<evidence type="ECO:0000256" key="6">
    <source>
        <dbReference type="ARBA" id="ARBA00022989"/>
    </source>
</evidence>
<evidence type="ECO:0000256" key="4">
    <source>
        <dbReference type="ARBA" id="ARBA00022679"/>
    </source>
</evidence>
<evidence type="ECO:0000256" key="3">
    <source>
        <dbReference type="ARBA" id="ARBA00022676"/>
    </source>
</evidence>
<reference evidence="10 11" key="1">
    <citation type="submission" date="2020-07" db="EMBL/GenBank/DDBJ databases">
        <title>Sequencing the genomes of 1000 actinobacteria strains.</title>
        <authorList>
            <person name="Klenk H.-P."/>
        </authorList>
    </citation>
    <scope>NUCLEOTIDE SEQUENCE [LARGE SCALE GENOMIC DNA]</scope>
    <source>
        <strain evidence="10 11">DSM 15165</strain>
    </source>
</reference>
<comment type="caution">
    <text evidence="10">The sequence shown here is derived from an EMBL/GenBank/DDBJ whole genome shotgun (WGS) entry which is preliminary data.</text>
</comment>
<proteinExistence type="predicted"/>
<keyword evidence="7 8" id="KW-0472">Membrane</keyword>
<accession>A0A853CNB3</accession>
<dbReference type="GO" id="GO:0010041">
    <property type="term" value="P:response to iron(III) ion"/>
    <property type="evidence" value="ECO:0007669"/>
    <property type="project" value="TreeGrafter"/>
</dbReference>